<name>A0ABT6WTH2_9ACTN</name>
<protein>
    <submittedName>
        <fullName evidence="2">Uncharacterized protein</fullName>
    </submittedName>
</protein>
<dbReference type="RefSeq" id="WP_282764025.1">
    <property type="nucleotide sequence ID" value="NZ_JASCTH010000023.1"/>
</dbReference>
<keyword evidence="1" id="KW-0812">Transmembrane</keyword>
<sequence length="148" mass="16038">METAALKHAGYAMALSVFVVAIAHLHLGISGHGVPTDAGAATMLAGLGWAVFFLGFLIADLARDAATRRAVAREPHREDQLRRRHHSRATAVIALLALVTTRIAQNHLQHSLSPRMLALHVALFVLCVPLAILLADALSSRLDRIHRR</sequence>
<keyword evidence="3" id="KW-1185">Reference proteome</keyword>
<evidence type="ECO:0000313" key="3">
    <source>
        <dbReference type="Proteomes" id="UP001241758"/>
    </source>
</evidence>
<evidence type="ECO:0000313" key="2">
    <source>
        <dbReference type="EMBL" id="MDI6103020.1"/>
    </source>
</evidence>
<dbReference type="EMBL" id="JASCTH010000023">
    <property type="protein sequence ID" value="MDI6103020.1"/>
    <property type="molecule type" value="Genomic_DNA"/>
</dbReference>
<keyword evidence="1" id="KW-0472">Membrane</keyword>
<dbReference type="Proteomes" id="UP001241758">
    <property type="component" value="Unassembled WGS sequence"/>
</dbReference>
<feature type="transmembrane region" description="Helical" evidence="1">
    <location>
        <begin position="38"/>
        <end position="59"/>
    </location>
</feature>
<gene>
    <name evidence="2" type="ORF">QLQ12_30840</name>
</gene>
<feature type="transmembrane region" description="Helical" evidence="1">
    <location>
        <begin position="87"/>
        <end position="105"/>
    </location>
</feature>
<evidence type="ECO:0000256" key="1">
    <source>
        <dbReference type="SAM" id="Phobius"/>
    </source>
</evidence>
<comment type="caution">
    <text evidence="2">The sequence shown here is derived from an EMBL/GenBank/DDBJ whole genome shotgun (WGS) entry which is preliminary data.</text>
</comment>
<proteinExistence type="predicted"/>
<reference evidence="2 3" key="1">
    <citation type="submission" date="2023-05" db="EMBL/GenBank/DDBJ databases">
        <title>Actinoplanes sp. NEAU-A12 genome sequencing.</title>
        <authorList>
            <person name="Wang Z.-S."/>
        </authorList>
    </citation>
    <scope>NUCLEOTIDE SEQUENCE [LARGE SCALE GENOMIC DNA]</scope>
    <source>
        <strain evidence="2 3">NEAU-A12</strain>
    </source>
</reference>
<organism evidence="2 3">
    <name type="scientific">Actinoplanes sandaracinus</name>
    <dbReference type="NCBI Taxonomy" id="3045177"/>
    <lineage>
        <taxon>Bacteria</taxon>
        <taxon>Bacillati</taxon>
        <taxon>Actinomycetota</taxon>
        <taxon>Actinomycetes</taxon>
        <taxon>Micromonosporales</taxon>
        <taxon>Micromonosporaceae</taxon>
        <taxon>Actinoplanes</taxon>
    </lineage>
</organism>
<feature type="transmembrane region" description="Helical" evidence="1">
    <location>
        <begin position="117"/>
        <end position="138"/>
    </location>
</feature>
<keyword evidence="1" id="KW-1133">Transmembrane helix</keyword>
<feature type="transmembrane region" description="Helical" evidence="1">
    <location>
        <begin position="12"/>
        <end position="32"/>
    </location>
</feature>
<accession>A0ABT6WTH2</accession>